<proteinExistence type="inferred from homology"/>
<dbReference type="InterPro" id="IPR036909">
    <property type="entry name" value="Cyt_c-like_dom_sf"/>
</dbReference>
<dbReference type="EMBL" id="JAVRIC010000023">
    <property type="protein sequence ID" value="MDT0498537.1"/>
    <property type="molecule type" value="Genomic_DNA"/>
</dbReference>
<comment type="subcellular location">
    <subcellularLocation>
        <location evidence="1">Membrane</location>
        <topology evidence="1">Multi-pass membrane protein</topology>
    </subcellularLocation>
</comment>
<evidence type="ECO:0000256" key="4">
    <source>
        <dbReference type="ARBA" id="ARBA00022692"/>
    </source>
</evidence>
<feature type="signal peptide" evidence="11">
    <location>
        <begin position="1"/>
        <end position="23"/>
    </location>
</feature>
<evidence type="ECO:0000256" key="1">
    <source>
        <dbReference type="ARBA" id="ARBA00004141"/>
    </source>
</evidence>
<evidence type="ECO:0000256" key="6">
    <source>
        <dbReference type="ARBA" id="ARBA00022989"/>
    </source>
</evidence>
<evidence type="ECO:0000256" key="2">
    <source>
        <dbReference type="ARBA" id="ARBA00008333"/>
    </source>
</evidence>
<evidence type="ECO:0000256" key="8">
    <source>
        <dbReference type="ARBA" id="ARBA00023136"/>
    </source>
</evidence>
<dbReference type="Proteomes" id="UP001254608">
    <property type="component" value="Unassembled WGS sequence"/>
</dbReference>
<keyword evidence="11" id="KW-0732">Signal</keyword>
<keyword evidence="5 9" id="KW-0479">Metal-binding</keyword>
<evidence type="ECO:0000256" key="10">
    <source>
        <dbReference type="SAM" id="Phobius"/>
    </source>
</evidence>
<feature type="transmembrane region" description="Helical" evidence="10">
    <location>
        <begin position="563"/>
        <end position="583"/>
    </location>
</feature>
<dbReference type="Pfam" id="PF00034">
    <property type="entry name" value="Cytochrom_C"/>
    <property type="match status" value="1"/>
</dbReference>
<keyword evidence="6 10" id="KW-1133">Transmembrane helix</keyword>
<feature type="transmembrane region" description="Helical" evidence="10">
    <location>
        <begin position="420"/>
        <end position="443"/>
    </location>
</feature>
<evidence type="ECO:0000256" key="11">
    <source>
        <dbReference type="SAM" id="SignalP"/>
    </source>
</evidence>
<evidence type="ECO:0000313" key="14">
    <source>
        <dbReference type="Proteomes" id="UP001254608"/>
    </source>
</evidence>
<dbReference type="PROSITE" id="PS51007">
    <property type="entry name" value="CYTC"/>
    <property type="match status" value="1"/>
</dbReference>
<evidence type="ECO:0000256" key="5">
    <source>
        <dbReference type="ARBA" id="ARBA00022723"/>
    </source>
</evidence>
<dbReference type="PANTHER" id="PTHR31632">
    <property type="entry name" value="IRON TRANSPORTER FTH1"/>
    <property type="match status" value="1"/>
</dbReference>
<comment type="similarity">
    <text evidence="2">Belongs to the oxidase-dependent Fe transporter (OFeT) (TC 9.A.10.1) family.</text>
</comment>
<dbReference type="PANTHER" id="PTHR31632:SF2">
    <property type="entry name" value="PLASMA MEMBRANE IRON PERMEASE"/>
    <property type="match status" value="1"/>
</dbReference>
<dbReference type="InterPro" id="IPR009056">
    <property type="entry name" value="Cyt_c-like_dom"/>
</dbReference>
<dbReference type="Pfam" id="PF03239">
    <property type="entry name" value="FTR1"/>
    <property type="match status" value="1"/>
</dbReference>
<feature type="transmembrane region" description="Helical" evidence="10">
    <location>
        <begin position="603"/>
        <end position="629"/>
    </location>
</feature>
<feature type="transmembrane region" description="Helical" evidence="10">
    <location>
        <begin position="531"/>
        <end position="551"/>
    </location>
</feature>
<keyword evidence="7 9" id="KW-0408">Iron</keyword>
<reference evidence="13 14" key="1">
    <citation type="submission" date="2023-09" db="EMBL/GenBank/DDBJ databases">
        <authorList>
            <person name="Rey-Velasco X."/>
        </authorList>
    </citation>
    <scope>NUCLEOTIDE SEQUENCE [LARGE SCALE GENOMIC DNA]</scope>
    <source>
        <strain evidence="13 14">W345</strain>
    </source>
</reference>
<keyword evidence="3 9" id="KW-0349">Heme</keyword>
<keyword evidence="4 10" id="KW-0812">Transmembrane</keyword>
<evidence type="ECO:0000313" key="13">
    <source>
        <dbReference type="EMBL" id="MDT0498537.1"/>
    </source>
</evidence>
<accession>A0ABU2WN74</accession>
<evidence type="ECO:0000256" key="7">
    <source>
        <dbReference type="ARBA" id="ARBA00023004"/>
    </source>
</evidence>
<keyword evidence="14" id="KW-1185">Reference proteome</keyword>
<gene>
    <name evidence="13" type="ORF">RM530_14390</name>
</gene>
<name>A0ABU2WN74_9GAMM</name>
<evidence type="ECO:0000259" key="12">
    <source>
        <dbReference type="PROSITE" id="PS51007"/>
    </source>
</evidence>
<dbReference type="RefSeq" id="WP_311365950.1">
    <property type="nucleotide sequence ID" value="NZ_JAVRIC010000023.1"/>
</dbReference>
<evidence type="ECO:0000256" key="9">
    <source>
        <dbReference type="PROSITE-ProRule" id="PRU00433"/>
    </source>
</evidence>
<dbReference type="SUPFAM" id="SSF46626">
    <property type="entry name" value="Cytochrome c"/>
    <property type="match status" value="1"/>
</dbReference>
<feature type="domain" description="Cytochrome c" evidence="12">
    <location>
        <begin position="129"/>
        <end position="319"/>
    </location>
</feature>
<feature type="chain" id="PRO_5046865196" evidence="11">
    <location>
        <begin position="24"/>
        <end position="641"/>
    </location>
</feature>
<dbReference type="InterPro" id="IPR004923">
    <property type="entry name" value="FTR1/Fip1/EfeU"/>
</dbReference>
<feature type="transmembrane region" description="Helical" evidence="10">
    <location>
        <begin position="455"/>
        <end position="472"/>
    </location>
</feature>
<organism evidence="13 14">
    <name type="scientific">Banduia mediterranea</name>
    <dbReference type="NCBI Taxonomy" id="3075609"/>
    <lineage>
        <taxon>Bacteria</taxon>
        <taxon>Pseudomonadati</taxon>
        <taxon>Pseudomonadota</taxon>
        <taxon>Gammaproteobacteria</taxon>
        <taxon>Nevskiales</taxon>
        <taxon>Algiphilaceae</taxon>
        <taxon>Banduia</taxon>
    </lineage>
</organism>
<dbReference type="Gene3D" id="1.10.760.10">
    <property type="entry name" value="Cytochrome c-like domain"/>
    <property type="match status" value="1"/>
</dbReference>
<sequence length="641" mass="68330">MFKKMGLVCWALALISLSAPAFAALSDEIRTTWRLIDYMAVDYAGAVENGEVVSEFEYEEMLEFAGTIRQRIASLPAEPDPTELLRGADELLRLVNAKASAADVRAAAHGLGSALLALHPVPTAPQQVPDIAHGAVLYQQQCASCHGAQGQGDGPAGANMEPAPIDFTDMERARQRSVFALYQVIHQGLEGTPMISFGHLPEADQWALAFYVSGLAFPADRAAQGRAAWEQTVGLRAQIPDLDALVQTSPAAIAEHSDTETADAVMAYLRHEPAAVQAADAGRLELARSQLAASVEAYRAGEQDAAKRLALSAYLDGFEPIEPMLASKGDILGRVEGAMNAYRASIARAAPPEVVASAASDIESLFDEVDSVLDAPGGSFWSVMIGALTILLREGLEALLVVVAMVAFLRKANRQDVMPYIHMGWIGALLAGFATWLVATRLISISGASRELTEGFGSLFAAVVLLTVGLWMHHKSLAGRWQQYIREKLSHALTKRSAWALAALAFVVVYREVFETILFYAALWSEGGGRPVLAGLLVGSVLLAVLAWVMLRASTQLPIGRFFSASSALIAILAFVLAGKGVAGLQEAGLMSVTPVAGPRMVWLGLFPTLESYVAQLIVVIVIFGGIAYNRIGARGIESPA</sequence>
<keyword evidence="8 10" id="KW-0472">Membrane</keyword>
<evidence type="ECO:0000256" key="3">
    <source>
        <dbReference type="ARBA" id="ARBA00022617"/>
    </source>
</evidence>
<protein>
    <submittedName>
        <fullName evidence="13">Cytochrome c/FTR1 family iron permease</fullName>
    </submittedName>
</protein>
<feature type="transmembrane region" description="Helical" evidence="10">
    <location>
        <begin position="493"/>
        <end position="511"/>
    </location>
</feature>
<comment type="caution">
    <text evidence="13">The sequence shown here is derived from an EMBL/GenBank/DDBJ whole genome shotgun (WGS) entry which is preliminary data.</text>
</comment>
<feature type="transmembrane region" description="Helical" evidence="10">
    <location>
        <begin position="380"/>
        <end position="408"/>
    </location>
</feature>